<dbReference type="InterPro" id="IPR032466">
    <property type="entry name" value="Metal_Hydrolase"/>
</dbReference>
<evidence type="ECO:0000259" key="2">
    <source>
        <dbReference type="Pfam" id="PF01979"/>
    </source>
</evidence>
<dbReference type="SUPFAM" id="SSF51338">
    <property type="entry name" value="Composite domain of metallo-dependent hydrolases"/>
    <property type="match status" value="1"/>
</dbReference>
<dbReference type="Gene3D" id="3.20.20.140">
    <property type="entry name" value="Metal-dependent hydrolases"/>
    <property type="match status" value="1"/>
</dbReference>
<dbReference type="Proteomes" id="UP001589906">
    <property type="component" value="Unassembled WGS sequence"/>
</dbReference>
<accession>A0ABV6R3L6</accession>
<keyword evidence="4" id="KW-1185">Reference proteome</keyword>
<gene>
    <name evidence="3" type="ORF">ACFFGE_09995</name>
</gene>
<dbReference type="InterPro" id="IPR011059">
    <property type="entry name" value="Metal-dep_hydrolase_composite"/>
</dbReference>
<dbReference type="Pfam" id="PF01979">
    <property type="entry name" value="Amidohydro_1"/>
    <property type="match status" value="1"/>
</dbReference>
<organism evidence="3 4">
    <name type="scientific">Brevundimonas balnearis</name>
    <dbReference type="NCBI Taxonomy" id="1572858"/>
    <lineage>
        <taxon>Bacteria</taxon>
        <taxon>Pseudomonadati</taxon>
        <taxon>Pseudomonadota</taxon>
        <taxon>Alphaproteobacteria</taxon>
        <taxon>Caulobacterales</taxon>
        <taxon>Caulobacteraceae</taxon>
        <taxon>Brevundimonas</taxon>
    </lineage>
</organism>
<dbReference type="Gene3D" id="2.30.40.10">
    <property type="entry name" value="Urease, subunit C, domain 1"/>
    <property type="match status" value="2"/>
</dbReference>
<dbReference type="InterPro" id="IPR051781">
    <property type="entry name" value="Metallo-dep_Hydrolase"/>
</dbReference>
<dbReference type="InterPro" id="IPR006680">
    <property type="entry name" value="Amidohydro-rel"/>
</dbReference>
<reference evidence="3 4" key="1">
    <citation type="submission" date="2024-09" db="EMBL/GenBank/DDBJ databases">
        <authorList>
            <person name="Sun Q."/>
            <person name="Mori K."/>
        </authorList>
    </citation>
    <scope>NUCLEOTIDE SEQUENCE [LARGE SCALE GENOMIC DNA]</scope>
    <source>
        <strain evidence="3 4">NCAIM B.02621</strain>
    </source>
</reference>
<name>A0ABV6R3L6_9CAUL</name>
<feature type="signal peptide" evidence="1">
    <location>
        <begin position="1"/>
        <end position="19"/>
    </location>
</feature>
<dbReference type="SUPFAM" id="SSF51556">
    <property type="entry name" value="Metallo-dependent hydrolases"/>
    <property type="match status" value="1"/>
</dbReference>
<comment type="caution">
    <text evidence="3">The sequence shown here is derived from an EMBL/GenBank/DDBJ whole genome shotgun (WGS) entry which is preliminary data.</text>
</comment>
<feature type="chain" id="PRO_5047420197" evidence="1">
    <location>
        <begin position="20"/>
        <end position="421"/>
    </location>
</feature>
<dbReference type="PANTHER" id="PTHR43135:SF3">
    <property type="entry name" value="ALPHA-D-RIBOSE 1-METHYLPHOSPHONATE 5-TRIPHOSPHATE DIPHOSPHATASE"/>
    <property type="match status" value="1"/>
</dbReference>
<evidence type="ECO:0000313" key="3">
    <source>
        <dbReference type="EMBL" id="MFC0634206.1"/>
    </source>
</evidence>
<evidence type="ECO:0000313" key="4">
    <source>
        <dbReference type="Proteomes" id="UP001589906"/>
    </source>
</evidence>
<protein>
    <submittedName>
        <fullName evidence="3">Amidohydrolase family protein</fullName>
    </submittedName>
</protein>
<proteinExistence type="predicted"/>
<dbReference type="PANTHER" id="PTHR43135">
    <property type="entry name" value="ALPHA-D-RIBOSE 1-METHYLPHOSPHONATE 5-TRIPHOSPHATE DIPHOSPHATASE"/>
    <property type="match status" value="1"/>
</dbReference>
<dbReference type="RefSeq" id="WP_376836219.1">
    <property type="nucleotide sequence ID" value="NZ_JBHLSW010000007.1"/>
</dbReference>
<dbReference type="EMBL" id="JBHLSW010000007">
    <property type="protein sequence ID" value="MFC0634206.1"/>
    <property type="molecule type" value="Genomic_DNA"/>
</dbReference>
<keyword evidence="1" id="KW-0732">Signal</keyword>
<feature type="domain" description="Amidohydrolase-related" evidence="2">
    <location>
        <begin position="212"/>
        <end position="402"/>
    </location>
</feature>
<sequence>MKRAGWMVLVCLAAGGAAAQTPVETLYHGGHVWTGRGFEARDLAVRGDRIIDPSTLGPSATRVDATGRWLTPAYANAHAHITNATMETSRVYTDSGVFYVWNPNTIVQDAEDKAFFARPDTFDVRVAQGGITEPGGHPERLYVEFLAQSVYGGRPREWFIGNAFHYGSTPAEIDAALDLLKAQGADFVKAYLLNSERYAELRDDPSGYGRKGLNPENFAYLVQAAHARGLPVAVHMETAHDLEVAASAGADFAAHLPGYGGDDPEALNSKRITPELAALVARSGMRVIPTYGVIRGSAYDEAGALNPAAESQIALQRENLRLLREAGVPILIGTDGRGPIFSEAEHLVEIGVATPAEATRMVLETGAVLFPERRIGCLEAGCEADFLMLEADPTADISALRRIQTRIMQGTELATTPRPLS</sequence>
<evidence type="ECO:0000256" key="1">
    <source>
        <dbReference type="SAM" id="SignalP"/>
    </source>
</evidence>